<evidence type="ECO:0000256" key="6">
    <source>
        <dbReference type="SAM" id="Phobius"/>
    </source>
</evidence>
<comment type="subcellular location">
    <subcellularLocation>
        <location evidence="1">Membrane</location>
        <topology evidence="1">Multi-pass membrane protein</topology>
    </subcellularLocation>
</comment>
<dbReference type="EMBL" id="BCWF01000020">
    <property type="protein sequence ID" value="GAT26190.1"/>
    <property type="molecule type" value="Genomic_DNA"/>
</dbReference>
<dbReference type="InterPro" id="IPR049326">
    <property type="entry name" value="Rhodopsin_dom_fungi"/>
</dbReference>
<dbReference type="InterPro" id="IPR052337">
    <property type="entry name" value="SAT4-like"/>
</dbReference>
<feature type="transmembrane region" description="Helical" evidence="6">
    <location>
        <begin position="99"/>
        <end position="121"/>
    </location>
</feature>
<dbReference type="GO" id="GO:0016020">
    <property type="term" value="C:membrane"/>
    <property type="evidence" value="ECO:0007669"/>
    <property type="project" value="UniProtKB-SubCell"/>
</dbReference>
<proteinExistence type="inferred from homology"/>
<dbReference type="AlphaFoldDB" id="A0A146FJQ8"/>
<evidence type="ECO:0000256" key="4">
    <source>
        <dbReference type="ARBA" id="ARBA00023136"/>
    </source>
</evidence>
<feature type="transmembrane region" description="Helical" evidence="6">
    <location>
        <begin position="64"/>
        <end position="87"/>
    </location>
</feature>
<accession>A0A146FJQ8</accession>
<evidence type="ECO:0000256" key="3">
    <source>
        <dbReference type="ARBA" id="ARBA00022989"/>
    </source>
</evidence>
<gene>
    <name evidence="8" type="ORF">RIB2604_02007700</name>
</gene>
<sequence>MGSITEAIGKRTAELSHDGRDVAITLAVCVFLATLITGLRFWLSRRRRPLFSMPESMTLVSLCVYYLRLAYATGLGLVKCSILMALFRSLAASSKAARHAILVIMAVCISWSLGATLISLLNCRPLSYNWNLQQSEGHCINRNAAFMAHLDNGGVDGGTYDSQFSCAVAFARLARSFPFYGERSI</sequence>
<name>A0A146FJQ8_ASPKA</name>
<protein>
    <submittedName>
        <fullName evidence="8">Glucose dehydrogenase</fullName>
    </submittedName>
</protein>
<evidence type="ECO:0000313" key="8">
    <source>
        <dbReference type="EMBL" id="GAT26190.1"/>
    </source>
</evidence>
<reference evidence="9" key="2">
    <citation type="submission" date="2016-02" db="EMBL/GenBank/DDBJ databases">
        <title>Genome sequencing of Aspergillus luchuensis NBRC 4314.</title>
        <authorList>
            <person name="Yamada O."/>
        </authorList>
    </citation>
    <scope>NUCLEOTIDE SEQUENCE [LARGE SCALE GENOMIC DNA]</scope>
    <source>
        <strain evidence="9">RIB 2604</strain>
    </source>
</reference>
<dbReference type="PANTHER" id="PTHR33048:SF47">
    <property type="entry name" value="INTEGRAL MEMBRANE PROTEIN-RELATED"/>
    <property type="match status" value="1"/>
</dbReference>
<evidence type="ECO:0000313" key="9">
    <source>
        <dbReference type="Proteomes" id="UP000075230"/>
    </source>
</evidence>
<comment type="caution">
    <text evidence="8">The sequence shown here is derived from an EMBL/GenBank/DDBJ whole genome shotgun (WGS) entry which is preliminary data.</text>
</comment>
<evidence type="ECO:0000256" key="2">
    <source>
        <dbReference type="ARBA" id="ARBA00022692"/>
    </source>
</evidence>
<keyword evidence="3 6" id="KW-1133">Transmembrane helix</keyword>
<comment type="similarity">
    <text evidence="5">Belongs to the SAT4 family.</text>
</comment>
<feature type="domain" description="Rhodopsin" evidence="7">
    <location>
        <begin position="22"/>
        <end position="148"/>
    </location>
</feature>
<dbReference type="Proteomes" id="UP000075230">
    <property type="component" value="Unassembled WGS sequence"/>
</dbReference>
<keyword evidence="4 6" id="KW-0472">Membrane</keyword>
<evidence type="ECO:0000256" key="5">
    <source>
        <dbReference type="ARBA" id="ARBA00038359"/>
    </source>
</evidence>
<reference evidence="8 9" key="1">
    <citation type="journal article" date="2016" name="DNA Res.">
        <title>Genome sequence of Aspergillus luchuensis NBRC 4314.</title>
        <authorList>
            <person name="Yamada O."/>
            <person name="Machida M."/>
            <person name="Hosoyama A."/>
            <person name="Goto M."/>
            <person name="Takahashi T."/>
            <person name="Futagami T."/>
            <person name="Yamagata Y."/>
            <person name="Takeuchi M."/>
            <person name="Kobayashi T."/>
            <person name="Koike H."/>
            <person name="Abe K."/>
            <person name="Asai K."/>
            <person name="Arita M."/>
            <person name="Fujita N."/>
            <person name="Fukuda K."/>
            <person name="Higa K."/>
            <person name="Horikawa H."/>
            <person name="Ishikawa T."/>
            <person name="Jinno K."/>
            <person name="Kato Y."/>
            <person name="Kirimura K."/>
            <person name="Mizutani O."/>
            <person name="Nakasone K."/>
            <person name="Sano M."/>
            <person name="Shiraishi Y."/>
            <person name="Tsukahara M."/>
            <person name="Gomi K."/>
        </authorList>
    </citation>
    <scope>NUCLEOTIDE SEQUENCE [LARGE SCALE GENOMIC DNA]</scope>
    <source>
        <strain evidence="8 9">RIB 2604</strain>
    </source>
</reference>
<dbReference type="Pfam" id="PF20684">
    <property type="entry name" value="Fung_rhodopsin"/>
    <property type="match status" value="1"/>
</dbReference>
<evidence type="ECO:0000259" key="7">
    <source>
        <dbReference type="Pfam" id="PF20684"/>
    </source>
</evidence>
<feature type="transmembrane region" description="Helical" evidence="6">
    <location>
        <begin position="22"/>
        <end position="43"/>
    </location>
</feature>
<keyword evidence="2 6" id="KW-0812">Transmembrane</keyword>
<dbReference type="PANTHER" id="PTHR33048">
    <property type="entry name" value="PTH11-LIKE INTEGRAL MEMBRANE PROTEIN (AFU_ORTHOLOGUE AFUA_5G11245)"/>
    <property type="match status" value="1"/>
</dbReference>
<evidence type="ECO:0000256" key="1">
    <source>
        <dbReference type="ARBA" id="ARBA00004141"/>
    </source>
</evidence>
<organism evidence="8 9">
    <name type="scientific">Aspergillus kawachii</name>
    <name type="common">White koji mold</name>
    <name type="synonym">Aspergillus awamori var. kawachi</name>
    <dbReference type="NCBI Taxonomy" id="1069201"/>
    <lineage>
        <taxon>Eukaryota</taxon>
        <taxon>Fungi</taxon>
        <taxon>Dikarya</taxon>
        <taxon>Ascomycota</taxon>
        <taxon>Pezizomycotina</taxon>
        <taxon>Eurotiomycetes</taxon>
        <taxon>Eurotiomycetidae</taxon>
        <taxon>Eurotiales</taxon>
        <taxon>Aspergillaceae</taxon>
        <taxon>Aspergillus</taxon>
        <taxon>Aspergillus subgen. Circumdati</taxon>
    </lineage>
</organism>
<dbReference type="VEuPathDB" id="FungiDB:ASPFODRAFT_132082"/>